<dbReference type="Proteomes" id="UP000719412">
    <property type="component" value="Unassembled WGS sequence"/>
</dbReference>
<keyword evidence="6 9" id="KW-0030">Aminoacyl-tRNA synthetase</keyword>
<evidence type="ECO:0000313" key="11">
    <source>
        <dbReference type="Proteomes" id="UP000719412"/>
    </source>
</evidence>
<organism evidence="10 11">
    <name type="scientific">Tenebrio molitor</name>
    <name type="common">Yellow mealworm beetle</name>
    <dbReference type="NCBI Taxonomy" id="7067"/>
    <lineage>
        <taxon>Eukaryota</taxon>
        <taxon>Metazoa</taxon>
        <taxon>Ecdysozoa</taxon>
        <taxon>Arthropoda</taxon>
        <taxon>Hexapoda</taxon>
        <taxon>Insecta</taxon>
        <taxon>Pterygota</taxon>
        <taxon>Neoptera</taxon>
        <taxon>Endopterygota</taxon>
        <taxon>Coleoptera</taxon>
        <taxon>Polyphaga</taxon>
        <taxon>Cucujiformia</taxon>
        <taxon>Tenebrionidae</taxon>
        <taxon>Tenebrio</taxon>
    </lineage>
</organism>
<name>A0A8J6HPG9_TENMO</name>
<dbReference type="AlphaFoldDB" id="A0A8J6HPG9"/>
<comment type="catalytic activity">
    <reaction evidence="8 9">
        <text>tRNA(Tyr) + L-tyrosine + ATP = L-tyrosyl-tRNA(Tyr) + AMP + diphosphate + H(+)</text>
        <dbReference type="Rhea" id="RHEA:10220"/>
        <dbReference type="Rhea" id="RHEA-COMP:9706"/>
        <dbReference type="Rhea" id="RHEA-COMP:9707"/>
        <dbReference type="ChEBI" id="CHEBI:15378"/>
        <dbReference type="ChEBI" id="CHEBI:30616"/>
        <dbReference type="ChEBI" id="CHEBI:33019"/>
        <dbReference type="ChEBI" id="CHEBI:58315"/>
        <dbReference type="ChEBI" id="CHEBI:78442"/>
        <dbReference type="ChEBI" id="CHEBI:78536"/>
        <dbReference type="ChEBI" id="CHEBI:456215"/>
        <dbReference type="EC" id="6.1.1.1"/>
    </reaction>
</comment>
<evidence type="ECO:0000256" key="6">
    <source>
        <dbReference type="ARBA" id="ARBA00023146"/>
    </source>
</evidence>
<dbReference type="InterPro" id="IPR014729">
    <property type="entry name" value="Rossmann-like_a/b/a_fold"/>
</dbReference>
<keyword evidence="5 9" id="KW-0648">Protein biosynthesis</keyword>
<evidence type="ECO:0000256" key="4">
    <source>
        <dbReference type="ARBA" id="ARBA00022840"/>
    </source>
</evidence>
<comment type="caution">
    <text evidence="10">The sequence shown here is derived from an EMBL/GenBank/DDBJ whole genome shotgun (WGS) entry which is preliminary data.</text>
</comment>
<dbReference type="GO" id="GO:0006437">
    <property type="term" value="P:tyrosyl-tRNA aminoacylation"/>
    <property type="evidence" value="ECO:0007669"/>
    <property type="project" value="InterPro"/>
</dbReference>
<evidence type="ECO:0000256" key="8">
    <source>
        <dbReference type="ARBA" id="ARBA00048248"/>
    </source>
</evidence>
<dbReference type="SUPFAM" id="SSF52374">
    <property type="entry name" value="Nucleotidylyl transferase"/>
    <property type="match status" value="1"/>
</dbReference>
<keyword evidence="4 9" id="KW-0067">ATP-binding</keyword>
<protein>
    <recommendedName>
        <fullName evidence="1 9">Tyrosine--tRNA ligase</fullName>
        <ecNumber evidence="1 9">6.1.1.1</ecNumber>
    </recommendedName>
    <alternativeName>
        <fullName evidence="7 9">Tyrosyl-tRNA synthetase</fullName>
    </alternativeName>
</protein>
<evidence type="ECO:0000256" key="7">
    <source>
        <dbReference type="ARBA" id="ARBA00033323"/>
    </source>
</evidence>
<accession>A0A8J6HPG9</accession>
<dbReference type="PANTHER" id="PTHR11766">
    <property type="entry name" value="TYROSYL-TRNA SYNTHETASE"/>
    <property type="match status" value="1"/>
</dbReference>
<sequence length="254" mass="28298">MGTLLSRTSVQTRLQSPVGMSFTEFSYQLFQAYDWLHLFQKYNCLFQIGGNDQMGNIMSGHELISKTCDKQVYGTVDILSNSGENNLEISGLTIPLVTTEMGDKFGKSAGNAMWLSSNKTSPFLLYQFFVRQVDSEVEKMLQLFTFDTVGGIKDLMRRHREKPELRLPHKRLAEQVVLLVHGEKGVVAALKATEALYEQSVTALGQMNASEVKSLFEGATIVDILPEPGQSVLDLSMKAGCFPTKGNTRNHIYS</sequence>
<dbReference type="GO" id="GO:0005829">
    <property type="term" value="C:cytosol"/>
    <property type="evidence" value="ECO:0007669"/>
    <property type="project" value="TreeGrafter"/>
</dbReference>
<dbReference type="GO" id="GO:0005524">
    <property type="term" value="F:ATP binding"/>
    <property type="evidence" value="ECO:0007669"/>
    <property type="project" value="UniProtKB-KW"/>
</dbReference>
<dbReference type="InterPro" id="IPR002307">
    <property type="entry name" value="Tyr-tRNA-ligase"/>
</dbReference>
<comment type="similarity">
    <text evidence="9">Belongs to the class-I aminoacyl-tRNA synthetase family.</text>
</comment>
<proteinExistence type="inferred from homology"/>
<gene>
    <name evidence="10" type="ORF">GEV33_004842</name>
</gene>
<evidence type="ECO:0000313" key="10">
    <source>
        <dbReference type="EMBL" id="KAH0817948.1"/>
    </source>
</evidence>
<dbReference type="NCBIfam" id="TIGR00234">
    <property type="entry name" value="tyrS"/>
    <property type="match status" value="1"/>
</dbReference>
<dbReference type="InterPro" id="IPR024088">
    <property type="entry name" value="Tyr-tRNA-ligase_bac-type"/>
</dbReference>
<keyword evidence="3 9" id="KW-0547">Nucleotide-binding</keyword>
<dbReference type="GO" id="GO:0004831">
    <property type="term" value="F:tyrosine-tRNA ligase activity"/>
    <property type="evidence" value="ECO:0007669"/>
    <property type="project" value="UniProtKB-EC"/>
</dbReference>
<dbReference type="PANTHER" id="PTHR11766:SF0">
    <property type="entry name" value="TYROSINE--TRNA LIGASE, MITOCHONDRIAL"/>
    <property type="match status" value="1"/>
</dbReference>
<dbReference type="Gene3D" id="1.10.240.10">
    <property type="entry name" value="Tyrosyl-Transfer RNA Synthetase"/>
    <property type="match status" value="1"/>
</dbReference>
<dbReference type="Pfam" id="PF00579">
    <property type="entry name" value="tRNA-synt_1b"/>
    <property type="match status" value="1"/>
</dbReference>
<dbReference type="FunFam" id="1.10.240.10:FF:000001">
    <property type="entry name" value="Tyrosine--tRNA ligase"/>
    <property type="match status" value="1"/>
</dbReference>
<keyword evidence="11" id="KW-1185">Reference proteome</keyword>
<reference evidence="10" key="1">
    <citation type="journal article" date="2020" name="J Insects Food Feed">
        <title>The yellow mealworm (Tenebrio molitor) genome: a resource for the emerging insects as food and feed industry.</title>
        <authorList>
            <person name="Eriksson T."/>
            <person name="Andere A."/>
            <person name="Kelstrup H."/>
            <person name="Emery V."/>
            <person name="Picard C."/>
        </authorList>
    </citation>
    <scope>NUCLEOTIDE SEQUENCE</scope>
    <source>
        <strain evidence="10">Stoneville</strain>
        <tissue evidence="10">Whole head</tissue>
    </source>
</reference>
<evidence type="ECO:0000256" key="2">
    <source>
        <dbReference type="ARBA" id="ARBA00022598"/>
    </source>
</evidence>
<evidence type="ECO:0000256" key="5">
    <source>
        <dbReference type="ARBA" id="ARBA00022917"/>
    </source>
</evidence>
<dbReference type="GO" id="GO:0005739">
    <property type="term" value="C:mitochondrion"/>
    <property type="evidence" value="ECO:0007669"/>
    <property type="project" value="TreeGrafter"/>
</dbReference>
<dbReference type="InterPro" id="IPR002305">
    <property type="entry name" value="aa-tRNA-synth_Ic"/>
</dbReference>
<dbReference type="Gene3D" id="3.40.50.620">
    <property type="entry name" value="HUPs"/>
    <property type="match status" value="1"/>
</dbReference>
<reference evidence="10" key="2">
    <citation type="submission" date="2021-08" db="EMBL/GenBank/DDBJ databases">
        <authorList>
            <person name="Eriksson T."/>
        </authorList>
    </citation>
    <scope>NUCLEOTIDE SEQUENCE</scope>
    <source>
        <strain evidence="10">Stoneville</strain>
        <tissue evidence="10">Whole head</tissue>
    </source>
</reference>
<evidence type="ECO:0000256" key="3">
    <source>
        <dbReference type="ARBA" id="ARBA00022741"/>
    </source>
</evidence>
<dbReference type="PRINTS" id="PR01040">
    <property type="entry name" value="TRNASYNTHTYR"/>
</dbReference>
<dbReference type="EMBL" id="JABDTM020018555">
    <property type="protein sequence ID" value="KAH0817948.1"/>
    <property type="molecule type" value="Genomic_DNA"/>
</dbReference>
<evidence type="ECO:0000256" key="9">
    <source>
        <dbReference type="RuleBase" id="RU361234"/>
    </source>
</evidence>
<dbReference type="EC" id="6.1.1.1" evidence="1 9"/>
<keyword evidence="2 9" id="KW-0436">Ligase</keyword>
<evidence type="ECO:0000256" key="1">
    <source>
        <dbReference type="ARBA" id="ARBA00013160"/>
    </source>
</evidence>